<dbReference type="InterPro" id="IPR013783">
    <property type="entry name" value="Ig-like_fold"/>
</dbReference>
<proteinExistence type="predicted"/>
<dbReference type="OrthoDB" id="6049633at2759"/>
<organism evidence="1 2">
    <name type="scientific">Blastocystis sp. subtype 1 (strain ATCC 50177 / NandII)</name>
    <dbReference type="NCBI Taxonomy" id="478820"/>
    <lineage>
        <taxon>Eukaryota</taxon>
        <taxon>Sar</taxon>
        <taxon>Stramenopiles</taxon>
        <taxon>Bigyra</taxon>
        <taxon>Opalozoa</taxon>
        <taxon>Opalinata</taxon>
        <taxon>Blastocystidae</taxon>
        <taxon>Blastocystis</taxon>
    </lineage>
</organism>
<evidence type="ECO:0000313" key="1">
    <source>
        <dbReference type="EMBL" id="OAO17017.1"/>
    </source>
</evidence>
<protein>
    <submittedName>
        <fullName evidence="1">Uncharacterized protein</fullName>
    </submittedName>
</protein>
<name>A0A196SLD0_BLAHN</name>
<evidence type="ECO:0000313" key="2">
    <source>
        <dbReference type="Proteomes" id="UP000078348"/>
    </source>
</evidence>
<keyword evidence="2" id="KW-1185">Reference proteome</keyword>
<reference evidence="1 2" key="1">
    <citation type="submission" date="2016-05" db="EMBL/GenBank/DDBJ databases">
        <title>Nuclear genome of Blastocystis sp. subtype 1 NandII.</title>
        <authorList>
            <person name="Gentekaki E."/>
            <person name="Curtis B."/>
            <person name="Stairs C."/>
            <person name="Eme L."/>
            <person name="Herman E."/>
            <person name="Klimes V."/>
            <person name="Arias M.C."/>
            <person name="Elias M."/>
            <person name="Hilliou F."/>
            <person name="Klute M."/>
            <person name="Malik S.-B."/>
            <person name="Pightling A."/>
            <person name="Rachubinski R."/>
            <person name="Salas D."/>
            <person name="Schlacht A."/>
            <person name="Suga H."/>
            <person name="Archibald J."/>
            <person name="Ball S.G."/>
            <person name="Clark G."/>
            <person name="Dacks J."/>
            <person name="Van Der Giezen M."/>
            <person name="Tsaousis A."/>
            <person name="Roger A."/>
        </authorList>
    </citation>
    <scope>NUCLEOTIDE SEQUENCE [LARGE SCALE GENOMIC DNA]</scope>
    <source>
        <strain evidence="2">ATCC 50177 / NandII</strain>
    </source>
</reference>
<comment type="caution">
    <text evidence="1">The sequence shown here is derived from an EMBL/GenBank/DDBJ whole genome shotgun (WGS) entry which is preliminary data.</text>
</comment>
<dbReference type="EMBL" id="LXWW01000050">
    <property type="protein sequence ID" value="OAO17017.1"/>
    <property type="molecule type" value="Genomic_DNA"/>
</dbReference>
<dbReference type="Proteomes" id="UP000078348">
    <property type="component" value="Unassembled WGS sequence"/>
</dbReference>
<dbReference type="AlphaFoldDB" id="A0A196SLD0"/>
<dbReference type="Gene3D" id="2.60.40.10">
    <property type="entry name" value="Immunoglobulins"/>
    <property type="match status" value="1"/>
</dbReference>
<sequence length="245" mass="26106">MEGLFSATDSIVLRLSSIDLSADAIGVVPELSYPTPLVLSAGVEMGEVYPNSEFYYDFTVTPALPEGLSIDTNTGKISGRVTSLLPSATYSIQAKKVSGGVSTAVVTLSVEACTGGKSLITLVAFTDSWPSEGSYKLHKGKAVSGEVVSSVSAFKVANGLNYGDFCVAHGLYALELLDSRKDGWKNPGGWWLTVDLGEMIFDMGQMPSKVDRVSTVFSSLLPFQVEVDEWKLFNSENAVSADYGV</sequence>
<accession>A0A196SLD0</accession>
<dbReference type="Pfam" id="PF05345">
    <property type="entry name" value="He_PIG"/>
    <property type="match status" value="1"/>
</dbReference>
<gene>
    <name evidence="1" type="ORF">AV274_1271</name>
</gene>